<accession>A0A3M7SAZ2</accession>
<sequence>MLDHNKLCLQKICKNFWSKIRQCEILVQKLHFYYLYYLKFVLPLKICFFIQHGFIPHKSCTTILLESLDFLTHQIWHIIN</sequence>
<evidence type="ECO:0000313" key="2">
    <source>
        <dbReference type="Proteomes" id="UP000276133"/>
    </source>
</evidence>
<keyword evidence="2" id="KW-1185">Reference proteome</keyword>
<dbReference type="AlphaFoldDB" id="A0A3M7SAZ2"/>
<name>A0A3M7SAZ2_BRAPC</name>
<evidence type="ECO:0000313" key="1">
    <source>
        <dbReference type="EMBL" id="RNA32956.1"/>
    </source>
</evidence>
<protein>
    <submittedName>
        <fullName evidence="1">Uncharacterized protein</fullName>
    </submittedName>
</protein>
<reference evidence="1 2" key="1">
    <citation type="journal article" date="2018" name="Sci. Rep.">
        <title>Genomic signatures of local adaptation to the degree of environmental predictability in rotifers.</title>
        <authorList>
            <person name="Franch-Gras L."/>
            <person name="Hahn C."/>
            <person name="Garcia-Roger E.M."/>
            <person name="Carmona M.J."/>
            <person name="Serra M."/>
            <person name="Gomez A."/>
        </authorList>
    </citation>
    <scope>NUCLEOTIDE SEQUENCE [LARGE SCALE GENOMIC DNA]</scope>
    <source>
        <strain evidence="1">HYR1</strain>
    </source>
</reference>
<organism evidence="1 2">
    <name type="scientific">Brachionus plicatilis</name>
    <name type="common">Marine rotifer</name>
    <name type="synonym">Brachionus muelleri</name>
    <dbReference type="NCBI Taxonomy" id="10195"/>
    <lineage>
        <taxon>Eukaryota</taxon>
        <taxon>Metazoa</taxon>
        <taxon>Spiralia</taxon>
        <taxon>Gnathifera</taxon>
        <taxon>Rotifera</taxon>
        <taxon>Eurotatoria</taxon>
        <taxon>Monogononta</taxon>
        <taxon>Pseudotrocha</taxon>
        <taxon>Ploima</taxon>
        <taxon>Brachionidae</taxon>
        <taxon>Brachionus</taxon>
    </lineage>
</organism>
<dbReference type="EMBL" id="REGN01001719">
    <property type="protein sequence ID" value="RNA32956.1"/>
    <property type="molecule type" value="Genomic_DNA"/>
</dbReference>
<comment type="caution">
    <text evidence="1">The sequence shown here is derived from an EMBL/GenBank/DDBJ whole genome shotgun (WGS) entry which is preliminary data.</text>
</comment>
<dbReference type="Proteomes" id="UP000276133">
    <property type="component" value="Unassembled WGS sequence"/>
</dbReference>
<proteinExistence type="predicted"/>
<gene>
    <name evidence="1" type="ORF">BpHYR1_002457</name>
</gene>